<name>A0AB38HBW3_9PAST</name>
<dbReference type="SUPFAM" id="SSF69360">
    <property type="entry name" value="Cell wall binding repeat"/>
    <property type="match status" value="1"/>
</dbReference>
<evidence type="ECO:0000313" key="3">
    <source>
        <dbReference type="EMBL" id="STO69670.1"/>
    </source>
</evidence>
<dbReference type="Gene3D" id="1.25.40.10">
    <property type="entry name" value="Tetratricopeptide repeat domain"/>
    <property type="match status" value="1"/>
</dbReference>
<dbReference type="PANTHER" id="PTHR37841:SF1">
    <property type="entry name" value="DUF3298 DOMAIN-CONTAINING PROTEIN"/>
    <property type="match status" value="1"/>
</dbReference>
<feature type="coiled-coil region" evidence="1">
    <location>
        <begin position="134"/>
        <end position="189"/>
    </location>
</feature>
<dbReference type="Pfam" id="PF14903">
    <property type="entry name" value="WG_beta_rep"/>
    <property type="match status" value="2"/>
</dbReference>
<reference evidence="3 4" key="1">
    <citation type="submission" date="2018-06" db="EMBL/GenBank/DDBJ databases">
        <authorList>
            <consortium name="Pathogen Informatics"/>
            <person name="Doyle S."/>
        </authorList>
    </citation>
    <scope>NUCLEOTIDE SEQUENCE [LARGE SCALE GENOMIC DNA]</scope>
    <source>
        <strain evidence="3 4">NCTC8540</strain>
    </source>
</reference>
<dbReference type="PROSITE" id="PS51257">
    <property type="entry name" value="PROKAR_LIPOPROTEIN"/>
    <property type="match status" value="1"/>
</dbReference>
<dbReference type="SUPFAM" id="SSF81901">
    <property type="entry name" value="HCP-like"/>
    <property type="match status" value="1"/>
</dbReference>
<keyword evidence="2" id="KW-0732">Signal</keyword>
<feature type="signal peptide" evidence="2">
    <location>
        <begin position="1"/>
        <end position="20"/>
    </location>
</feature>
<dbReference type="Proteomes" id="UP000254496">
    <property type="component" value="Unassembled WGS sequence"/>
</dbReference>
<dbReference type="PANTHER" id="PTHR37841">
    <property type="entry name" value="GLR2918 PROTEIN"/>
    <property type="match status" value="1"/>
</dbReference>
<gene>
    <name evidence="3" type="ORF">NCTC8540_02227</name>
</gene>
<dbReference type="InterPro" id="IPR011990">
    <property type="entry name" value="TPR-like_helical_dom_sf"/>
</dbReference>
<comment type="caution">
    <text evidence="3">The sequence shown here is derived from an EMBL/GenBank/DDBJ whole genome shotgun (WGS) entry which is preliminary data.</text>
</comment>
<proteinExistence type="predicted"/>
<evidence type="ECO:0000256" key="1">
    <source>
        <dbReference type="SAM" id="Coils"/>
    </source>
</evidence>
<dbReference type="InterPro" id="IPR006597">
    <property type="entry name" value="Sel1-like"/>
</dbReference>
<organism evidence="3 4">
    <name type="scientific">Canicola haemoglobinophilus</name>
    <dbReference type="NCBI Taxonomy" id="733"/>
    <lineage>
        <taxon>Bacteria</taxon>
        <taxon>Pseudomonadati</taxon>
        <taxon>Pseudomonadota</taxon>
        <taxon>Gammaproteobacteria</taxon>
        <taxon>Pasteurellales</taxon>
        <taxon>Pasteurellaceae</taxon>
        <taxon>Canicola</taxon>
    </lineage>
</organism>
<dbReference type="InterPro" id="IPR032774">
    <property type="entry name" value="WG_beta_rep"/>
</dbReference>
<feature type="chain" id="PRO_5044285075" evidence="2">
    <location>
        <begin position="21"/>
        <end position="339"/>
    </location>
</feature>
<sequence>MQIMKIFRSLVIFSPFLLSACLDDSLSKCQERLSKGMDLIALPYCEKAADGGDASAQELFAKLLLKRGDTERAVEYFGKSANQKNASAMLALAEYYEVVDPEKALFYYKRACAANELKACEKEERLTRKQQQQSQQEALALEKAKAETAALEKEKLAVEKEKLAAQIKAEELRRQKEKEQALKQKIGNRKFYNGLAKYKEGDLWGHINQKGEMVIPAQFAYAADFYDGLAAVKTTEGKWGYIYPSGNYAISPQFSCVIYFNEGLAAVTNEGYGQNCEGGKWGFIDKSGNWVIAPVLDRVETVFRNGVAKVIYNGVTGYINKQGQWIDIPTNTNGSNYAW</sequence>
<dbReference type="EMBL" id="UGHJ01000001">
    <property type="protein sequence ID" value="STO69670.1"/>
    <property type="molecule type" value="Genomic_DNA"/>
</dbReference>
<evidence type="ECO:0000313" key="4">
    <source>
        <dbReference type="Proteomes" id="UP000254496"/>
    </source>
</evidence>
<accession>A0AB38HBW3</accession>
<protein>
    <submittedName>
        <fullName evidence="3">KWG Leptospira</fullName>
    </submittedName>
</protein>
<keyword evidence="1" id="KW-0175">Coiled coil</keyword>
<dbReference type="SMART" id="SM00671">
    <property type="entry name" value="SEL1"/>
    <property type="match status" value="2"/>
</dbReference>
<dbReference type="AlphaFoldDB" id="A0AB38HBW3"/>
<evidence type="ECO:0000256" key="2">
    <source>
        <dbReference type="SAM" id="SignalP"/>
    </source>
</evidence>